<dbReference type="AlphaFoldDB" id="A0AAV9PT27"/>
<organism evidence="2 3">
    <name type="scientific">Saxophila tyrrhenica</name>
    <dbReference type="NCBI Taxonomy" id="1690608"/>
    <lineage>
        <taxon>Eukaryota</taxon>
        <taxon>Fungi</taxon>
        <taxon>Dikarya</taxon>
        <taxon>Ascomycota</taxon>
        <taxon>Pezizomycotina</taxon>
        <taxon>Dothideomycetes</taxon>
        <taxon>Dothideomycetidae</taxon>
        <taxon>Mycosphaerellales</taxon>
        <taxon>Extremaceae</taxon>
        <taxon>Saxophila</taxon>
    </lineage>
</organism>
<feature type="compositionally biased region" description="Basic and acidic residues" evidence="1">
    <location>
        <begin position="9"/>
        <end position="36"/>
    </location>
</feature>
<dbReference type="Proteomes" id="UP001337655">
    <property type="component" value="Unassembled WGS sequence"/>
</dbReference>
<feature type="region of interest" description="Disordered" evidence="1">
    <location>
        <begin position="420"/>
        <end position="439"/>
    </location>
</feature>
<dbReference type="EMBL" id="JAVRRT010000001">
    <property type="protein sequence ID" value="KAK5175498.1"/>
    <property type="molecule type" value="Genomic_DNA"/>
</dbReference>
<feature type="region of interest" description="Disordered" evidence="1">
    <location>
        <begin position="1054"/>
        <end position="1083"/>
    </location>
</feature>
<dbReference type="PANTHER" id="PTHR12239:SF41">
    <property type="entry name" value="MEMBRANE ASSOCIATED PROTEIN, PUTATIVE-RELATED"/>
    <property type="match status" value="1"/>
</dbReference>
<reference evidence="2 3" key="1">
    <citation type="submission" date="2023-08" db="EMBL/GenBank/DDBJ databases">
        <title>Black Yeasts Isolated from many extreme environments.</title>
        <authorList>
            <person name="Coleine C."/>
            <person name="Stajich J.E."/>
            <person name="Selbmann L."/>
        </authorList>
    </citation>
    <scope>NUCLEOTIDE SEQUENCE [LARGE SCALE GENOMIC DNA]</scope>
    <source>
        <strain evidence="2 3">CCFEE 5935</strain>
    </source>
</reference>
<gene>
    <name evidence="2" type="ORF">LTR77_000637</name>
</gene>
<evidence type="ECO:0000256" key="1">
    <source>
        <dbReference type="SAM" id="MobiDB-lite"/>
    </source>
</evidence>
<keyword evidence="3" id="KW-1185">Reference proteome</keyword>
<dbReference type="PANTHER" id="PTHR12239">
    <property type="entry name" value="PROTEIN CBG20215-RELATED"/>
    <property type="match status" value="1"/>
</dbReference>
<feature type="compositionally biased region" description="Basic and acidic residues" evidence="1">
    <location>
        <begin position="136"/>
        <end position="235"/>
    </location>
</feature>
<dbReference type="RefSeq" id="XP_064664136.1">
    <property type="nucleotide sequence ID" value="XM_064797902.1"/>
</dbReference>
<feature type="compositionally biased region" description="Basic and acidic residues" evidence="1">
    <location>
        <begin position="379"/>
        <end position="394"/>
    </location>
</feature>
<evidence type="ECO:0000313" key="2">
    <source>
        <dbReference type="EMBL" id="KAK5175498.1"/>
    </source>
</evidence>
<sequence>MGPKKRNKGGGEAKKRAEDEQPKNKDGESSGTDEHSSSGQPAKKKQRLCTPRDFEPPAEADDDEDEVVATEAPAKGKRKAETDEQKEARNKSDRERRARNKAAGIQGPKQKRTLTEAQREAKRKNDKSRKAAWTPEQREASNKARREWEQKRKKARTPEQREAERQAKRKGEQERKAKRKGEQERKAKRKGEQERKKAQTPEQREATNKSRQEQEQKRRKMRTPEQREAENKARREYEQKIRNAQTPEQREAQNEKRRLRGDLRSHVELVDLAIWSWHILHPRDPALDDTQPDEYGGYYWFWHKEQLIAALKSRGIPSRGPVDEMRRFLQLEDALNGLLPRPTPSSASKFHAMSSVNLMAEAERLGYWKGKNRATDQYGQDKEGEGARPDRKSRTSEDLIAFLLNKAGPASQLEKIMQDEQLGDEESDESSQESFEADTAVTRQSFNGGVVGSRAALGSLADTVWRHNFPQWTSSVGLLCGPNALAISIQHQLLTLGLGLHRFTGHELMRMIIPEYGLPGSTLENGDVTHDHLSEEFIAWFNEEHADKFSQDEEGADEALGQQLSEVTRVADLDYQQLVAILEVAFRNGRLPVRLGLGVESAYVDEDGELHPALARIMWQPDGNSPIIWIHNNRALSRDEYNHWEGLGEGTGSRFETAFEWGLLVPDAAALVKARQSWRNDAMQSITDRVRSIADRHRNGLSKRLNKLRKFCTPCRDGDRQQCKQVQDQEHCENCADDPDDCDMPEDTMKLNWKAASELTAEDQRLREKVLASEEELEMYRLARTYKPTLRPEGEHWLILGSARYSNGPGDPTIAQQVQTVINSVHQYVNVANNPQDHGSPQVAGHLAGLPTQRYYQVISRHGTRPVPTQLGNLDDPVLRGFVRFIHQLLDPNNVNNLPVEIHFVMFGLAGFSVGIEGWGDRTRGFFKMLLDADQANGTNVADSVYLVFLAEPHVVDGIAPHCLDLEDAVNYPRPVGPPSPYWYRPHHPDRNKPLEKVRLRDVVDRAQQLRAQGHQNQVTGINNPPPPYPVPNVNVDQLDRLIRDMQSEYEWRSGQLAPQGGPGQVSSQVVGSRNVNRNDEFR</sequence>
<dbReference type="GeneID" id="89921987"/>
<accession>A0AAV9PT27</accession>
<feature type="compositionally biased region" description="Basic and acidic residues" evidence="1">
    <location>
        <begin position="79"/>
        <end position="96"/>
    </location>
</feature>
<protein>
    <submittedName>
        <fullName evidence="2">Uncharacterized protein</fullName>
    </submittedName>
</protein>
<dbReference type="InterPro" id="IPR052293">
    <property type="entry name" value="SRRP"/>
</dbReference>
<feature type="compositionally biased region" description="Acidic residues" evidence="1">
    <location>
        <begin position="56"/>
        <end position="68"/>
    </location>
</feature>
<feature type="region of interest" description="Disordered" evidence="1">
    <location>
        <begin position="1"/>
        <end position="235"/>
    </location>
</feature>
<evidence type="ECO:0000313" key="3">
    <source>
        <dbReference type="Proteomes" id="UP001337655"/>
    </source>
</evidence>
<feature type="compositionally biased region" description="Low complexity" evidence="1">
    <location>
        <begin position="1065"/>
        <end position="1076"/>
    </location>
</feature>
<name>A0AAV9PT27_9PEZI</name>
<comment type="caution">
    <text evidence="2">The sequence shown here is derived from an EMBL/GenBank/DDBJ whole genome shotgun (WGS) entry which is preliminary data.</text>
</comment>
<feature type="compositionally biased region" description="Acidic residues" evidence="1">
    <location>
        <begin position="421"/>
        <end position="431"/>
    </location>
</feature>
<feature type="region of interest" description="Disordered" evidence="1">
    <location>
        <begin position="371"/>
        <end position="394"/>
    </location>
</feature>
<proteinExistence type="predicted"/>